<dbReference type="PANTHER" id="PTHR43122:SF1">
    <property type="entry name" value="IRON-SULFUR-BINDING PROTEIN"/>
    <property type="match status" value="1"/>
</dbReference>
<dbReference type="PANTHER" id="PTHR43122">
    <property type="entry name" value="FERREDOXIN SUBUNIT OF PYRUVATE:FLAVODOXIN OXIDOREDUCTASE-RELATED"/>
    <property type="match status" value="1"/>
</dbReference>
<sequence>MKKVWSMYFSGTGTTEKVVKRIGNTLGEKLGVERGNINFTPKASREKEYTFSKEEIVVLGVPVIAGRVPNLLLNFLDTIRGEGALAVPIVLFGNRNYDDALIELRDILLKDGFFVVGAGAFVGEHSFSRELGRGRPDKEDLEIADILVEKIIKNIENKKYLSEKLYVRGESPYRWYYQPRDSKGNPIDIRKVKPKTDMNLCDKCGLCVVLCPLGSIEKEKVDIVSGICMKCCGCIKKCPQGAKYFDDNNFIYHKEELELEYKRRATVEIFY</sequence>
<feature type="domain" description="Flavodoxin-like" evidence="4">
    <location>
        <begin position="4"/>
        <end position="152"/>
    </location>
</feature>
<organism evidence="6 7">
    <name type="scientific">Fusobacterium necrogenes</name>
    <dbReference type="NCBI Taxonomy" id="858"/>
    <lineage>
        <taxon>Bacteria</taxon>
        <taxon>Fusobacteriati</taxon>
        <taxon>Fusobacteriota</taxon>
        <taxon>Fusobacteriia</taxon>
        <taxon>Fusobacteriales</taxon>
        <taxon>Fusobacteriaceae</taxon>
        <taxon>Fusobacterium</taxon>
    </lineage>
</organism>
<dbReference type="InterPro" id="IPR017896">
    <property type="entry name" value="4Fe4S_Fe-S-bd"/>
</dbReference>
<keyword evidence="7" id="KW-1185">Reference proteome</keyword>
<dbReference type="SUPFAM" id="SSF54862">
    <property type="entry name" value="4Fe-4S ferredoxins"/>
    <property type="match status" value="1"/>
</dbReference>
<dbReference type="EMBL" id="UGGU01000003">
    <property type="protein sequence ID" value="STO31181.1"/>
    <property type="molecule type" value="Genomic_DNA"/>
</dbReference>
<dbReference type="GO" id="GO:0051536">
    <property type="term" value="F:iron-sulfur cluster binding"/>
    <property type="evidence" value="ECO:0007669"/>
    <property type="project" value="UniProtKB-KW"/>
</dbReference>
<dbReference type="InterPro" id="IPR047964">
    <property type="entry name" value="EFR1-like"/>
</dbReference>
<dbReference type="PROSITE" id="PS50902">
    <property type="entry name" value="FLAVODOXIN_LIKE"/>
    <property type="match status" value="1"/>
</dbReference>
<dbReference type="PROSITE" id="PS51379">
    <property type="entry name" value="4FE4S_FER_2"/>
    <property type="match status" value="1"/>
</dbReference>
<dbReference type="GO" id="GO:0010181">
    <property type="term" value="F:FMN binding"/>
    <property type="evidence" value="ECO:0007669"/>
    <property type="project" value="InterPro"/>
</dbReference>
<dbReference type="Pfam" id="PF00037">
    <property type="entry name" value="Fer4"/>
    <property type="match status" value="1"/>
</dbReference>
<dbReference type="SUPFAM" id="SSF52218">
    <property type="entry name" value="Flavoproteins"/>
    <property type="match status" value="1"/>
</dbReference>
<dbReference type="NCBIfam" id="NF038196">
    <property type="entry name" value="ferrodoxin_EFR1"/>
    <property type="match status" value="1"/>
</dbReference>
<reference evidence="6 7" key="1">
    <citation type="submission" date="2018-06" db="EMBL/GenBank/DDBJ databases">
        <authorList>
            <consortium name="Pathogen Informatics"/>
            <person name="Doyle S."/>
        </authorList>
    </citation>
    <scope>NUCLEOTIDE SEQUENCE [LARGE SCALE GENOMIC DNA]</scope>
    <source>
        <strain evidence="6 7">NCTC10723</strain>
    </source>
</reference>
<evidence type="ECO:0000256" key="1">
    <source>
        <dbReference type="ARBA" id="ARBA00022723"/>
    </source>
</evidence>
<evidence type="ECO:0000256" key="2">
    <source>
        <dbReference type="ARBA" id="ARBA00023004"/>
    </source>
</evidence>
<dbReference type="AlphaFoldDB" id="A0A377GX95"/>
<gene>
    <name evidence="6" type="ORF">NCTC10723_00622</name>
</gene>
<dbReference type="InterPro" id="IPR008254">
    <property type="entry name" value="Flavodoxin/NO_synth"/>
</dbReference>
<evidence type="ECO:0000259" key="4">
    <source>
        <dbReference type="PROSITE" id="PS50902"/>
    </source>
</evidence>
<evidence type="ECO:0000313" key="7">
    <source>
        <dbReference type="Proteomes" id="UP000255328"/>
    </source>
</evidence>
<evidence type="ECO:0000259" key="5">
    <source>
        <dbReference type="PROSITE" id="PS51379"/>
    </source>
</evidence>
<dbReference type="GO" id="GO:0046872">
    <property type="term" value="F:metal ion binding"/>
    <property type="evidence" value="ECO:0007669"/>
    <property type="project" value="UniProtKB-KW"/>
</dbReference>
<name>A0A377GX95_9FUSO</name>
<feature type="domain" description="4Fe-4S ferredoxin-type" evidence="5">
    <location>
        <begin position="192"/>
        <end position="221"/>
    </location>
</feature>
<dbReference type="InterPro" id="IPR029039">
    <property type="entry name" value="Flavoprotein-like_sf"/>
</dbReference>
<evidence type="ECO:0000256" key="3">
    <source>
        <dbReference type="ARBA" id="ARBA00023014"/>
    </source>
</evidence>
<keyword evidence="3" id="KW-0411">Iron-sulfur</keyword>
<dbReference type="Proteomes" id="UP000255328">
    <property type="component" value="Unassembled WGS sequence"/>
</dbReference>
<dbReference type="InterPro" id="IPR017900">
    <property type="entry name" value="4Fe4S_Fe_S_CS"/>
</dbReference>
<dbReference type="RefSeq" id="WP_115269255.1">
    <property type="nucleotide sequence ID" value="NZ_UGGU01000003.1"/>
</dbReference>
<dbReference type="PROSITE" id="PS00198">
    <property type="entry name" value="4FE4S_FER_1"/>
    <property type="match status" value="1"/>
</dbReference>
<dbReference type="OrthoDB" id="9761899at2"/>
<accession>A0A377GX95</accession>
<proteinExistence type="predicted"/>
<protein>
    <submittedName>
        <fullName evidence="6">NADH-plastoquinone oxidoreductase subunit</fullName>
    </submittedName>
</protein>
<dbReference type="Gene3D" id="3.40.50.360">
    <property type="match status" value="1"/>
</dbReference>
<evidence type="ECO:0000313" key="6">
    <source>
        <dbReference type="EMBL" id="STO31181.1"/>
    </source>
</evidence>
<keyword evidence="1" id="KW-0479">Metal-binding</keyword>
<keyword evidence="2" id="KW-0408">Iron</keyword>